<sequence>MDTNVLIYAFSIDPKSVQAEALLAKGCATSVQALNEFANVGRRKLSLDWRELRDALDAIKTLVKPIAALDLEIHSVGIELAERYQFSVYDAMMLAAALRMECSTFWSEDMQDGFDVDGRLTIRNPFAGGPLDP</sequence>
<reference evidence="3" key="1">
    <citation type="journal article" date="2019" name="Int. J. Syst. Evol. Microbiol.">
        <title>The Global Catalogue of Microorganisms (GCM) 10K type strain sequencing project: providing services to taxonomists for standard genome sequencing and annotation.</title>
        <authorList>
            <consortium name="The Broad Institute Genomics Platform"/>
            <consortium name="The Broad Institute Genome Sequencing Center for Infectious Disease"/>
            <person name="Wu L."/>
            <person name="Ma J."/>
        </authorList>
    </citation>
    <scope>NUCLEOTIDE SEQUENCE [LARGE SCALE GENOMIC DNA]</scope>
    <source>
        <strain evidence="3">NCAIM B.01391</strain>
    </source>
</reference>
<accession>A0ABW0J109</accession>
<feature type="domain" description="PIN" evidence="1">
    <location>
        <begin position="2"/>
        <end position="109"/>
    </location>
</feature>
<dbReference type="CDD" id="cd18692">
    <property type="entry name" value="PIN_VapC-like"/>
    <property type="match status" value="1"/>
</dbReference>
<proteinExistence type="predicted"/>
<dbReference type="Gene3D" id="3.40.50.1010">
    <property type="entry name" value="5'-nuclease"/>
    <property type="match status" value="1"/>
</dbReference>
<dbReference type="RefSeq" id="WP_377801331.1">
    <property type="nucleotide sequence ID" value="NZ_JBHSLW010000064.1"/>
</dbReference>
<dbReference type="Pfam" id="PF01850">
    <property type="entry name" value="PIN"/>
    <property type="match status" value="1"/>
</dbReference>
<dbReference type="InterPro" id="IPR029060">
    <property type="entry name" value="PIN-like_dom_sf"/>
</dbReference>
<dbReference type="SUPFAM" id="SSF88723">
    <property type="entry name" value="PIN domain-like"/>
    <property type="match status" value="1"/>
</dbReference>
<evidence type="ECO:0000259" key="1">
    <source>
        <dbReference type="Pfam" id="PF01850"/>
    </source>
</evidence>
<protein>
    <submittedName>
        <fullName evidence="2">PIN domain-containing protein</fullName>
    </submittedName>
</protein>
<gene>
    <name evidence="2" type="ORF">ACFPOB_26735</name>
</gene>
<dbReference type="InterPro" id="IPR002716">
    <property type="entry name" value="PIN_dom"/>
</dbReference>
<name>A0ABW0J109_9HYPH</name>
<dbReference type="Proteomes" id="UP001596053">
    <property type="component" value="Unassembled WGS sequence"/>
</dbReference>
<dbReference type="EMBL" id="JBHSLW010000064">
    <property type="protein sequence ID" value="MFC5423150.1"/>
    <property type="molecule type" value="Genomic_DNA"/>
</dbReference>
<organism evidence="2 3">
    <name type="scientific">Bosea eneae</name>
    <dbReference type="NCBI Taxonomy" id="151454"/>
    <lineage>
        <taxon>Bacteria</taxon>
        <taxon>Pseudomonadati</taxon>
        <taxon>Pseudomonadota</taxon>
        <taxon>Alphaproteobacteria</taxon>
        <taxon>Hyphomicrobiales</taxon>
        <taxon>Boseaceae</taxon>
        <taxon>Bosea</taxon>
    </lineage>
</organism>
<keyword evidence="3" id="KW-1185">Reference proteome</keyword>
<evidence type="ECO:0000313" key="2">
    <source>
        <dbReference type="EMBL" id="MFC5423150.1"/>
    </source>
</evidence>
<comment type="caution">
    <text evidence="2">The sequence shown here is derived from an EMBL/GenBank/DDBJ whole genome shotgun (WGS) entry which is preliminary data.</text>
</comment>
<evidence type="ECO:0000313" key="3">
    <source>
        <dbReference type="Proteomes" id="UP001596053"/>
    </source>
</evidence>